<dbReference type="InterPro" id="IPR007055">
    <property type="entry name" value="BON_dom"/>
</dbReference>
<accession>A0A382GJC1</accession>
<protein>
    <recommendedName>
        <fullName evidence="1">BON domain-containing protein</fullName>
    </recommendedName>
</protein>
<organism evidence="2">
    <name type="scientific">marine metagenome</name>
    <dbReference type="NCBI Taxonomy" id="408172"/>
    <lineage>
        <taxon>unclassified sequences</taxon>
        <taxon>metagenomes</taxon>
        <taxon>ecological metagenomes</taxon>
    </lineage>
</organism>
<feature type="domain" description="BON" evidence="1">
    <location>
        <begin position="92"/>
        <end position="160"/>
    </location>
</feature>
<dbReference type="Pfam" id="PF04972">
    <property type="entry name" value="BON"/>
    <property type="match status" value="2"/>
</dbReference>
<dbReference type="InterPro" id="IPR051686">
    <property type="entry name" value="Lipoprotein_DolP"/>
</dbReference>
<dbReference type="PANTHER" id="PTHR34606:SF15">
    <property type="entry name" value="BON DOMAIN-CONTAINING PROTEIN"/>
    <property type="match status" value="1"/>
</dbReference>
<dbReference type="Gene3D" id="3.30.1340.30">
    <property type="match status" value="1"/>
</dbReference>
<evidence type="ECO:0000259" key="1">
    <source>
        <dbReference type="PROSITE" id="PS50914"/>
    </source>
</evidence>
<dbReference type="EMBL" id="UINC01055864">
    <property type="protein sequence ID" value="SVB75238.1"/>
    <property type="molecule type" value="Genomic_DNA"/>
</dbReference>
<dbReference type="AlphaFoldDB" id="A0A382GJC1"/>
<dbReference type="PANTHER" id="PTHR34606">
    <property type="entry name" value="BON DOMAIN-CONTAINING PROTEIN"/>
    <property type="match status" value="1"/>
</dbReference>
<dbReference type="PROSITE" id="PS50914">
    <property type="entry name" value="BON"/>
    <property type="match status" value="2"/>
</dbReference>
<gene>
    <name evidence="2" type="ORF">METZ01_LOCUS228092</name>
</gene>
<sequence length="160" mass="17611">MVVAEGDRSLGTVVDDATIKINIASKFISSENNLFININTIVLEGRVLLTGLVENQEIRIDAVRIVWETTGVKEVINEIEVGNKASLKEYSKDLWINTQVKALAARTLGLRAIAYNFETIKGKVYIAGITSKPEHVDELLGAVKTIKGVTEIVNYVVIKQ</sequence>
<name>A0A382GJC1_9ZZZZ</name>
<proteinExistence type="predicted"/>
<feature type="domain" description="BON" evidence="1">
    <location>
        <begin position="15"/>
        <end position="83"/>
    </location>
</feature>
<evidence type="ECO:0000313" key="2">
    <source>
        <dbReference type="EMBL" id="SVB75238.1"/>
    </source>
</evidence>
<reference evidence="2" key="1">
    <citation type="submission" date="2018-05" db="EMBL/GenBank/DDBJ databases">
        <authorList>
            <person name="Lanie J.A."/>
            <person name="Ng W.-L."/>
            <person name="Kazmierczak K.M."/>
            <person name="Andrzejewski T.M."/>
            <person name="Davidsen T.M."/>
            <person name="Wayne K.J."/>
            <person name="Tettelin H."/>
            <person name="Glass J.I."/>
            <person name="Rusch D."/>
            <person name="Podicherti R."/>
            <person name="Tsui H.-C.T."/>
            <person name="Winkler M.E."/>
        </authorList>
    </citation>
    <scope>NUCLEOTIDE SEQUENCE</scope>
</reference>